<evidence type="ECO:0000256" key="5">
    <source>
        <dbReference type="ARBA" id="ARBA00022729"/>
    </source>
</evidence>
<feature type="domain" description="Protein kinase" evidence="18">
    <location>
        <begin position="1"/>
        <end position="269"/>
    </location>
</feature>
<dbReference type="Gene3D" id="1.10.510.10">
    <property type="entry name" value="Transferase(Phosphotransferase) domain 1"/>
    <property type="match status" value="1"/>
</dbReference>
<comment type="subcellular location">
    <subcellularLocation>
        <location evidence="1">Membrane</location>
        <topology evidence="1">Single-pass type I membrane protein</topology>
    </subcellularLocation>
</comment>
<evidence type="ECO:0000256" key="7">
    <source>
        <dbReference type="ARBA" id="ARBA00022777"/>
    </source>
</evidence>
<keyword evidence="10" id="KW-0472">Membrane</keyword>
<dbReference type="EMBL" id="HG994591">
    <property type="protein sequence ID" value="CAF2815778.1"/>
    <property type="molecule type" value="Genomic_DNA"/>
</dbReference>
<reference evidence="19" key="1">
    <citation type="submission" date="2021-02" db="EMBL/GenBank/DDBJ databases">
        <authorList>
            <person name="Bekaert M."/>
        </authorList>
    </citation>
    <scope>NUCLEOTIDE SEQUENCE</scope>
    <source>
        <strain evidence="19">IoA-00</strain>
    </source>
</reference>
<gene>
    <name evidence="19" type="ORF">LSAA_3695</name>
</gene>
<dbReference type="Gene3D" id="3.30.200.20">
    <property type="entry name" value="Phosphorylase Kinase, domain 1"/>
    <property type="match status" value="1"/>
</dbReference>
<dbReference type="GO" id="GO:0005886">
    <property type="term" value="C:plasma membrane"/>
    <property type="evidence" value="ECO:0007669"/>
    <property type="project" value="TreeGrafter"/>
</dbReference>
<dbReference type="GO" id="GO:1902533">
    <property type="term" value="P:positive regulation of intracellular signal transduction"/>
    <property type="evidence" value="ECO:0007669"/>
    <property type="project" value="UniProtKB-ARBA"/>
</dbReference>
<dbReference type="PANTHER" id="PTHR24416:SF621">
    <property type="entry name" value="TYROSINE KINASE RECEPTOR CAD96CA"/>
    <property type="match status" value="1"/>
</dbReference>
<evidence type="ECO:0000256" key="2">
    <source>
        <dbReference type="ARBA" id="ARBA00011902"/>
    </source>
</evidence>
<dbReference type="OrthoDB" id="3256376at2759"/>
<dbReference type="PRINTS" id="PR00109">
    <property type="entry name" value="TYRKINASE"/>
</dbReference>
<dbReference type="Pfam" id="PF07714">
    <property type="entry name" value="PK_Tyr_Ser-Thr"/>
    <property type="match status" value="1"/>
</dbReference>
<keyword evidence="8 15" id="KW-0067">ATP-binding</keyword>
<keyword evidence="16" id="KW-0479">Metal-binding</keyword>
<organism evidence="19 20">
    <name type="scientific">Lepeophtheirus salmonis</name>
    <name type="common">Salmon louse</name>
    <name type="synonym">Caligus salmonis</name>
    <dbReference type="NCBI Taxonomy" id="72036"/>
    <lineage>
        <taxon>Eukaryota</taxon>
        <taxon>Metazoa</taxon>
        <taxon>Ecdysozoa</taxon>
        <taxon>Arthropoda</taxon>
        <taxon>Crustacea</taxon>
        <taxon>Multicrustacea</taxon>
        <taxon>Hexanauplia</taxon>
        <taxon>Copepoda</taxon>
        <taxon>Siphonostomatoida</taxon>
        <taxon>Caligidae</taxon>
        <taxon>Lepeophtheirus</taxon>
    </lineage>
</organism>
<feature type="active site" description="Proton acceptor" evidence="14">
    <location>
        <position position="133"/>
    </location>
</feature>
<dbReference type="InterPro" id="IPR020635">
    <property type="entry name" value="Tyr_kinase_cat_dom"/>
</dbReference>
<dbReference type="InterPro" id="IPR017441">
    <property type="entry name" value="Protein_kinase_ATP_BS"/>
</dbReference>
<protein>
    <recommendedName>
        <fullName evidence="2">receptor protein-tyrosine kinase</fullName>
        <ecNumber evidence="2">2.7.10.1</ecNumber>
    </recommendedName>
</protein>
<dbReference type="GO" id="GO:0007169">
    <property type="term" value="P:cell surface receptor protein tyrosine kinase signaling pathway"/>
    <property type="evidence" value="ECO:0007669"/>
    <property type="project" value="TreeGrafter"/>
</dbReference>
<dbReference type="PROSITE" id="PS00107">
    <property type="entry name" value="PROTEIN_KINASE_ATP"/>
    <property type="match status" value="1"/>
</dbReference>
<evidence type="ECO:0000256" key="1">
    <source>
        <dbReference type="ARBA" id="ARBA00004479"/>
    </source>
</evidence>
<evidence type="ECO:0000256" key="11">
    <source>
        <dbReference type="ARBA" id="ARBA00023137"/>
    </source>
</evidence>
<keyword evidence="20" id="KW-1185">Reference proteome</keyword>
<keyword evidence="3" id="KW-0808">Transferase</keyword>
<evidence type="ECO:0000256" key="6">
    <source>
        <dbReference type="ARBA" id="ARBA00022741"/>
    </source>
</evidence>
<dbReference type="GO" id="GO:0046872">
    <property type="term" value="F:metal ion binding"/>
    <property type="evidence" value="ECO:0007669"/>
    <property type="project" value="UniProtKB-KW"/>
</dbReference>
<evidence type="ECO:0000313" key="19">
    <source>
        <dbReference type="EMBL" id="CAF2815778.1"/>
    </source>
</evidence>
<feature type="binding site" evidence="16">
    <location>
        <position position="138"/>
    </location>
    <ligand>
        <name>Mg(2+)</name>
        <dbReference type="ChEBI" id="CHEBI:18420"/>
    </ligand>
</feature>
<evidence type="ECO:0000256" key="15">
    <source>
        <dbReference type="PIRSR" id="PIRSR000615-2"/>
    </source>
</evidence>
<keyword evidence="16" id="KW-0460">Magnesium</keyword>
<feature type="binding site" evidence="16">
    <location>
        <position position="152"/>
    </location>
    <ligand>
        <name>Mg(2+)</name>
        <dbReference type="ChEBI" id="CHEBI:18420"/>
    </ligand>
</feature>
<dbReference type="GO" id="GO:0004714">
    <property type="term" value="F:transmembrane receptor protein tyrosine kinase activity"/>
    <property type="evidence" value="ECO:0007669"/>
    <property type="project" value="UniProtKB-EC"/>
</dbReference>
<evidence type="ECO:0000256" key="12">
    <source>
        <dbReference type="ARBA" id="ARBA00023180"/>
    </source>
</evidence>
<dbReference type="InterPro" id="IPR001245">
    <property type="entry name" value="Ser-Thr/Tyr_kinase_cat_dom"/>
</dbReference>
<evidence type="ECO:0000256" key="17">
    <source>
        <dbReference type="PROSITE-ProRule" id="PRU10141"/>
    </source>
</evidence>
<dbReference type="SUPFAM" id="SSF56112">
    <property type="entry name" value="Protein kinase-like (PK-like)"/>
    <property type="match status" value="1"/>
</dbReference>
<dbReference type="InterPro" id="IPR000719">
    <property type="entry name" value="Prot_kinase_dom"/>
</dbReference>
<feature type="binding site" evidence="15 17">
    <location>
        <position position="27"/>
    </location>
    <ligand>
        <name>ATP</name>
        <dbReference type="ChEBI" id="CHEBI:30616"/>
    </ligand>
</feature>
<proteinExistence type="predicted"/>
<accession>A0A7R8CLU1</accession>
<keyword evidence="5" id="KW-0732">Signal</keyword>
<keyword evidence="7" id="KW-0418">Kinase</keyword>
<dbReference type="SMART" id="SM00219">
    <property type="entry name" value="TyrKc"/>
    <property type="match status" value="1"/>
</dbReference>
<dbReference type="Proteomes" id="UP000675881">
    <property type="component" value="Chromosome 12"/>
</dbReference>
<keyword evidence="11" id="KW-0829">Tyrosine-protein kinase</keyword>
<evidence type="ECO:0000259" key="18">
    <source>
        <dbReference type="PROSITE" id="PS50011"/>
    </source>
</evidence>
<evidence type="ECO:0000256" key="3">
    <source>
        <dbReference type="ARBA" id="ARBA00022679"/>
    </source>
</evidence>
<evidence type="ECO:0000256" key="16">
    <source>
        <dbReference type="PIRSR" id="PIRSR000615-3"/>
    </source>
</evidence>
<evidence type="ECO:0000256" key="10">
    <source>
        <dbReference type="ARBA" id="ARBA00023136"/>
    </source>
</evidence>
<dbReference type="GO" id="GO:0005524">
    <property type="term" value="F:ATP binding"/>
    <property type="evidence" value="ECO:0007669"/>
    <property type="project" value="UniProtKB-UniRule"/>
</dbReference>
<evidence type="ECO:0000256" key="8">
    <source>
        <dbReference type="ARBA" id="ARBA00022840"/>
    </source>
</evidence>
<dbReference type="PROSITE" id="PS00109">
    <property type="entry name" value="PROTEIN_KINASE_TYR"/>
    <property type="match status" value="1"/>
</dbReference>
<dbReference type="InterPro" id="IPR011009">
    <property type="entry name" value="Kinase-like_dom_sf"/>
</dbReference>
<dbReference type="PIRSF" id="PIRSF000615">
    <property type="entry name" value="TyrPK_CSF1-R"/>
    <property type="match status" value="1"/>
</dbReference>
<comment type="catalytic activity">
    <reaction evidence="13">
        <text>L-tyrosyl-[protein] + ATP = O-phospho-L-tyrosyl-[protein] + ADP + H(+)</text>
        <dbReference type="Rhea" id="RHEA:10596"/>
        <dbReference type="Rhea" id="RHEA-COMP:10136"/>
        <dbReference type="Rhea" id="RHEA-COMP:20101"/>
        <dbReference type="ChEBI" id="CHEBI:15378"/>
        <dbReference type="ChEBI" id="CHEBI:30616"/>
        <dbReference type="ChEBI" id="CHEBI:46858"/>
        <dbReference type="ChEBI" id="CHEBI:61978"/>
        <dbReference type="ChEBI" id="CHEBI:456216"/>
        <dbReference type="EC" id="2.7.10.1"/>
    </reaction>
</comment>
<dbReference type="InterPro" id="IPR008266">
    <property type="entry name" value="Tyr_kinase_AS"/>
</dbReference>
<name>A0A7R8CLU1_LEPSM</name>
<sequence length="297" mass="34401">MLGEGCFGQVWKGEMIVEGISSTIAVKTFKESANEVEKKDLLKELSIMKMLGHHPNIITLIGCCTEKDPMFVVLEYVSGGTLQEYLRKSRSDHNYNNLHAESSCIKSKDLTSYAYQVAKAMEYLSCKKIIHRDLAARNVLIDYTLQICKVVDFGFARDIMNHSIYERKSDGRLPIRWMAPESLLYNIYSTRSDVWSFGILLWEIVTLGSTPYPGKSASDVIKFIREGHRLEKPEHCGRELYNLMYYCWVKKPDDRPCFKTLVKDFEKLLLQETNYIDLRIFPEHEYYNELSLSGEKV</sequence>
<keyword evidence="12" id="KW-0325">Glycoprotein</keyword>
<evidence type="ECO:0000256" key="14">
    <source>
        <dbReference type="PIRSR" id="PIRSR000615-1"/>
    </source>
</evidence>
<evidence type="ECO:0000313" key="20">
    <source>
        <dbReference type="Proteomes" id="UP000675881"/>
    </source>
</evidence>
<dbReference type="GO" id="GO:0043235">
    <property type="term" value="C:receptor complex"/>
    <property type="evidence" value="ECO:0007669"/>
    <property type="project" value="TreeGrafter"/>
</dbReference>
<dbReference type="CDD" id="cd00192">
    <property type="entry name" value="PTKc"/>
    <property type="match status" value="1"/>
</dbReference>
<keyword evidence="9" id="KW-1133">Transmembrane helix</keyword>
<evidence type="ECO:0000256" key="9">
    <source>
        <dbReference type="ARBA" id="ARBA00022989"/>
    </source>
</evidence>
<dbReference type="PROSITE" id="PS50011">
    <property type="entry name" value="PROTEIN_KINASE_DOM"/>
    <property type="match status" value="1"/>
</dbReference>
<dbReference type="PANTHER" id="PTHR24416">
    <property type="entry name" value="TYROSINE-PROTEIN KINASE RECEPTOR"/>
    <property type="match status" value="1"/>
</dbReference>
<evidence type="ECO:0000256" key="13">
    <source>
        <dbReference type="ARBA" id="ARBA00051243"/>
    </source>
</evidence>
<feature type="binding site" evidence="15">
    <location>
        <begin position="3"/>
        <end position="10"/>
    </location>
    <ligand>
        <name>ATP</name>
        <dbReference type="ChEBI" id="CHEBI:30616"/>
    </ligand>
</feature>
<feature type="binding site" evidence="15">
    <location>
        <position position="137"/>
    </location>
    <ligand>
        <name>ATP</name>
        <dbReference type="ChEBI" id="CHEBI:30616"/>
    </ligand>
</feature>
<dbReference type="AlphaFoldDB" id="A0A7R8CLU1"/>
<dbReference type="InterPro" id="IPR050122">
    <property type="entry name" value="RTK"/>
</dbReference>
<evidence type="ECO:0000256" key="4">
    <source>
        <dbReference type="ARBA" id="ARBA00022692"/>
    </source>
</evidence>
<keyword evidence="6 15" id="KW-0547">Nucleotide-binding</keyword>
<keyword evidence="4" id="KW-0812">Transmembrane</keyword>
<dbReference type="FunFam" id="1.10.510.10:FF:000190">
    <property type="entry name" value="Proto-oncogene tyrosine-protein kinase receptor Ret"/>
    <property type="match status" value="1"/>
</dbReference>
<dbReference type="EC" id="2.7.10.1" evidence="2"/>